<accession>A0A2P2JNL0</accession>
<protein>
    <submittedName>
        <fullName evidence="1">Uncharacterized protein</fullName>
    </submittedName>
</protein>
<dbReference type="AlphaFoldDB" id="A0A2P2JNL0"/>
<name>A0A2P2JNL0_RHIMU</name>
<proteinExistence type="predicted"/>
<evidence type="ECO:0000313" key="1">
    <source>
        <dbReference type="EMBL" id="MBW95064.1"/>
    </source>
</evidence>
<organism evidence="1">
    <name type="scientific">Rhizophora mucronata</name>
    <name type="common">Asiatic mangrove</name>
    <dbReference type="NCBI Taxonomy" id="61149"/>
    <lineage>
        <taxon>Eukaryota</taxon>
        <taxon>Viridiplantae</taxon>
        <taxon>Streptophyta</taxon>
        <taxon>Embryophyta</taxon>
        <taxon>Tracheophyta</taxon>
        <taxon>Spermatophyta</taxon>
        <taxon>Magnoliopsida</taxon>
        <taxon>eudicotyledons</taxon>
        <taxon>Gunneridae</taxon>
        <taxon>Pentapetalae</taxon>
        <taxon>rosids</taxon>
        <taxon>fabids</taxon>
        <taxon>Malpighiales</taxon>
        <taxon>Rhizophoraceae</taxon>
        <taxon>Rhizophora</taxon>
    </lineage>
</organism>
<sequence>MCTSDKYKVSVFSLYAGLPRHFALISLNLYDYLSLCKLRQMLLMSSILSTKWIKKCIFFWPSLKV</sequence>
<dbReference type="EMBL" id="GGEC01014580">
    <property type="protein sequence ID" value="MBW95063.1"/>
    <property type="molecule type" value="Transcribed_RNA"/>
</dbReference>
<dbReference type="EMBL" id="GGEC01014579">
    <property type="protein sequence ID" value="MBW95062.1"/>
    <property type="molecule type" value="Transcribed_RNA"/>
</dbReference>
<reference evidence="1" key="1">
    <citation type="submission" date="2018-02" db="EMBL/GenBank/DDBJ databases">
        <title>Rhizophora mucronata_Transcriptome.</title>
        <authorList>
            <person name="Meera S.P."/>
            <person name="Sreeshan A."/>
            <person name="Augustine A."/>
        </authorList>
    </citation>
    <scope>NUCLEOTIDE SEQUENCE</scope>
    <source>
        <tissue evidence="1">Leaf</tissue>
    </source>
</reference>
<dbReference type="EMBL" id="GGEC01014581">
    <property type="protein sequence ID" value="MBW95064.1"/>
    <property type="molecule type" value="Transcribed_RNA"/>
</dbReference>